<evidence type="ECO:0000256" key="1">
    <source>
        <dbReference type="ARBA" id="ARBA00022837"/>
    </source>
</evidence>
<keyword evidence="1" id="KW-0106">Calcium</keyword>
<feature type="signal peptide" evidence="3">
    <location>
        <begin position="1"/>
        <end position="17"/>
    </location>
</feature>
<dbReference type="PROSITE" id="PS00018">
    <property type="entry name" value="EF_HAND_1"/>
    <property type="match status" value="3"/>
</dbReference>
<dbReference type="SUPFAM" id="SSF47473">
    <property type="entry name" value="EF-hand"/>
    <property type="match status" value="1"/>
</dbReference>
<keyword evidence="5" id="KW-1185">Reference proteome</keyword>
<dbReference type="Gene3D" id="1.10.238.10">
    <property type="entry name" value="EF-hand"/>
    <property type="match status" value="2"/>
</dbReference>
<dbReference type="InterPro" id="IPR011992">
    <property type="entry name" value="EF-hand-dom_pair"/>
</dbReference>
<feature type="domain" description="EF-hand" evidence="4">
    <location>
        <begin position="160"/>
        <end position="195"/>
    </location>
</feature>
<dbReference type="WBParaSite" id="PSU_v2.g3041.t1">
    <property type="protein sequence ID" value="PSU_v2.g3041.t1"/>
    <property type="gene ID" value="PSU_v2.g3041"/>
</dbReference>
<feature type="domain" description="EF-hand" evidence="4">
    <location>
        <begin position="83"/>
        <end position="118"/>
    </location>
</feature>
<organism evidence="5 6">
    <name type="scientific">Panagrolaimus superbus</name>
    <dbReference type="NCBI Taxonomy" id="310955"/>
    <lineage>
        <taxon>Eukaryota</taxon>
        <taxon>Metazoa</taxon>
        <taxon>Ecdysozoa</taxon>
        <taxon>Nematoda</taxon>
        <taxon>Chromadorea</taxon>
        <taxon>Rhabditida</taxon>
        <taxon>Tylenchina</taxon>
        <taxon>Panagrolaimomorpha</taxon>
        <taxon>Panagrolaimoidea</taxon>
        <taxon>Panagrolaimidae</taxon>
        <taxon>Panagrolaimus</taxon>
    </lineage>
</organism>
<feature type="compositionally biased region" description="Low complexity" evidence="2">
    <location>
        <begin position="25"/>
        <end position="37"/>
    </location>
</feature>
<dbReference type="SMART" id="SM00054">
    <property type="entry name" value="EFh"/>
    <property type="match status" value="3"/>
</dbReference>
<evidence type="ECO:0000259" key="4">
    <source>
        <dbReference type="PROSITE" id="PS50222"/>
    </source>
</evidence>
<evidence type="ECO:0000256" key="3">
    <source>
        <dbReference type="SAM" id="SignalP"/>
    </source>
</evidence>
<name>A0A914YSQ5_9BILA</name>
<reference evidence="6" key="1">
    <citation type="submission" date="2022-11" db="UniProtKB">
        <authorList>
            <consortium name="WormBaseParasite"/>
        </authorList>
    </citation>
    <scope>IDENTIFICATION</scope>
</reference>
<dbReference type="GO" id="GO:0005509">
    <property type="term" value="F:calcium ion binding"/>
    <property type="evidence" value="ECO:0007669"/>
    <property type="project" value="InterPro"/>
</dbReference>
<accession>A0A914YSQ5</accession>
<protein>
    <submittedName>
        <fullName evidence="6">EF-hand domain-containing protein</fullName>
    </submittedName>
</protein>
<dbReference type="Proteomes" id="UP000887577">
    <property type="component" value="Unplaced"/>
</dbReference>
<keyword evidence="3" id="KW-0732">Signal</keyword>
<dbReference type="AlphaFoldDB" id="A0A914YSQ5"/>
<evidence type="ECO:0000313" key="6">
    <source>
        <dbReference type="WBParaSite" id="PSU_v2.g3041.t1"/>
    </source>
</evidence>
<sequence length="204" mass="23460">MSKIVFLLAFSIAIVYSAPIIDPTLPSSTPSSSSSSETIEDDHVDHPEQVIIQTETPAESFVRADIDEDIQLSFDEFLKTDLSYVQVKKAEFDMLDSNSDGILSLDEFSSFYRKQEEEKDSTDNNKKYYVGLFKEFDENNDKQLSQTEVKRILSKRFLLKPKQNFGQLFEKFDSDGNGLLNLGEYQKFDQTFPFYELEPIRIAV</sequence>
<dbReference type="InterPro" id="IPR018247">
    <property type="entry name" value="EF_Hand_1_Ca_BS"/>
</dbReference>
<feature type="domain" description="EF-hand" evidence="4">
    <location>
        <begin position="124"/>
        <end position="159"/>
    </location>
</feature>
<feature type="region of interest" description="Disordered" evidence="2">
    <location>
        <begin position="25"/>
        <end position="45"/>
    </location>
</feature>
<feature type="chain" id="PRO_5037755467" evidence="3">
    <location>
        <begin position="18"/>
        <end position="204"/>
    </location>
</feature>
<dbReference type="PROSITE" id="PS50222">
    <property type="entry name" value="EF_HAND_2"/>
    <property type="match status" value="3"/>
</dbReference>
<evidence type="ECO:0000256" key="2">
    <source>
        <dbReference type="SAM" id="MobiDB-lite"/>
    </source>
</evidence>
<dbReference type="Pfam" id="PF13499">
    <property type="entry name" value="EF-hand_7"/>
    <property type="match status" value="1"/>
</dbReference>
<evidence type="ECO:0000313" key="5">
    <source>
        <dbReference type="Proteomes" id="UP000887577"/>
    </source>
</evidence>
<dbReference type="InterPro" id="IPR002048">
    <property type="entry name" value="EF_hand_dom"/>
</dbReference>
<dbReference type="Pfam" id="PF13202">
    <property type="entry name" value="EF-hand_5"/>
    <property type="match status" value="1"/>
</dbReference>
<proteinExistence type="predicted"/>